<gene>
    <name evidence="3" type="ORF">GCM10023186_32420</name>
</gene>
<evidence type="ECO:0000256" key="1">
    <source>
        <dbReference type="SAM" id="MobiDB-lite"/>
    </source>
</evidence>
<comment type="caution">
    <text evidence="3">The sequence shown here is derived from an EMBL/GenBank/DDBJ whole genome shotgun (WGS) entry which is preliminary data.</text>
</comment>
<keyword evidence="4" id="KW-1185">Reference proteome</keyword>
<feature type="signal peptide" evidence="2">
    <location>
        <begin position="1"/>
        <end position="22"/>
    </location>
</feature>
<dbReference type="EMBL" id="BAABHA010000010">
    <property type="protein sequence ID" value="GAA4387111.1"/>
    <property type="molecule type" value="Genomic_DNA"/>
</dbReference>
<reference evidence="4" key="1">
    <citation type="journal article" date="2019" name="Int. J. Syst. Evol. Microbiol.">
        <title>The Global Catalogue of Microorganisms (GCM) 10K type strain sequencing project: providing services to taxonomists for standard genome sequencing and annotation.</title>
        <authorList>
            <consortium name="The Broad Institute Genomics Platform"/>
            <consortium name="The Broad Institute Genome Sequencing Center for Infectious Disease"/>
            <person name="Wu L."/>
            <person name="Ma J."/>
        </authorList>
    </citation>
    <scope>NUCLEOTIDE SEQUENCE [LARGE SCALE GENOMIC DNA]</scope>
    <source>
        <strain evidence="4">JCM 17924</strain>
    </source>
</reference>
<dbReference type="Proteomes" id="UP001500454">
    <property type="component" value="Unassembled WGS sequence"/>
</dbReference>
<feature type="chain" id="PRO_5047516447" evidence="2">
    <location>
        <begin position="23"/>
        <end position="227"/>
    </location>
</feature>
<evidence type="ECO:0000313" key="4">
    <source>
        <dbReference type="Proteomes" id="UP001500454"/>
    </source>
</evidence>
<keyword evidence="2" id="KW-0732">Signal</keyword>
<evidence type="ECO:0000313" key="3">
    <source>
        <dbReference type="EMBL" id="GAA4387111.1"/>
    </source>
</evidence>
<sequence>MEKFRRLPLLPAFAAALLLTSACEPNQRPASEAATPNISTAPTPPVPQPAPATAVTPAVSAAEKAYYTLGRGFLGTEFIRLNMTEEQLRQKVPADRLKRITRESEGIEYPAYELRNPQYPDAPPVILELAEDLAGRPGLRIWRIEVRDPRYRTGKGGIGVGSTFGEARQAYGIQTVEQADAGLIAVSESVSMSWILDPTGIPQPTGRPLLKDDVPPGTRIIGVLLFR</sequence>
<dbReference type="RefSeq" id="WP_345225983.1">
    <property type="nucleotide sequence ID" value="NZ_BAABHA010000010.1"/>
</dbReference>
<organism evidence="3 4">
    <name type="scientific">Hymenobacter koreensis</name>
    <dbReference type="NCBI Taxonomy" id="1084523"/>
    <lineage>
        <taxon>Bacteria</taxon>
        <taxon>Pseudomonadati</taxon>
        <taxon>Bacteroidota</taxon>
        <taxon>Cytophagia</taxon>
        <taxon>Cytophagales</taxon>
        <taxon>Hymenobacteraceae</taxon>
        <taxon>Hymenobacter</taxon>
    </lineage>
</organism>
<name>A0ABP8J9A9_9BACT</name>
<accession>A0ABP8J9A9</accession>
<proteinExistence type="predicted"/>
<evidence type="ECO:0000256" key="2">
    <source>
        <dbReference type="SAM" id="SignalP"/>
    </source>
</evidence>
<feature type="region of interest" description="Disordered" evidence="1">
    <location>
        <begin position="27"/>
        <end position="52"/>
    </location>
</feature>
<protein>
    <submittedName>
        <fullName evidence="3">Uncharacterized protein</fullName>
    </submittedName>
</protein>
<dbReference type="PROSITE" id="PS51257">
    <property type="entry name" value="PROKAR_LIPOPROTEIN"/>
    <property type="match status" value="1"/>
</dbReference>